<evidence type="ECO:0000256" key="4">
    <source>
        <dbReference type="ARBA" id="ARBA00022970"/>
    </source>
</evidence>
<evidence type="ECO:0000256" key="1">
    <source>
        <dbReference type="ARBA" id="ARBA00010062"/>
    </source>
</evidence>
<dbReference type="EMBL" id="JBHSAJ010000003">
    <property type="protein sequence ID" value="MFC3933526.1"/>
    <property type="molecule type" value="Genomic_DNA"/>
</dbReference>
<dbReference type="InterPro" id="IPR000709">
    <property type="entry name" value="Leu_Ile_Val-bd"/>
</dbReference>
<dbReference type="InterPro" id="IPR028081">
    <property type="entry name" value="Leu-bd"/>
</dbReference>
<gene>
    <name evidence="6" type="ORF">ACFOW3_02700</name>
</gene>
<dbReference type="Pfam" id="PF13458">
    <property type="entry name" value="Peripla_BP_6"/>
    <property type="match status" value="1"/>
</dbReference>
<dbReference type="Gene3D" id="3.40.50.2300">
    <property type="match status" value="2"/>
</dbReference>
<protein>
    <submittedName>
        <fullName evidence="6">Branched-chain amino acid ABC transporter substrate-binding protein</fullName>
    </submittedName>
</protein>
<evidence type="ECO:0000256" key="2">
    <source>
        <dbReference type="ARBA" id="ARBA00022448"/>
    </source>
</evidence>
<dbReference type="SUPFAM" id="SSF53822">
    <property type="entry name" value="Periplasmic binding protein-like I"/>
    <property type="match status" value="1"/>
</dbReference>
<comment type="caution">
    <text evidence="6">The sequence shown here is derived from an EMBL/GenBank/DDBJ whole genome shotgun (WGS) entry which is preliminary data.</text>
</comment>
<evidence type="ECO:0000313" key="6">
    <source>
        <dbReference type="EMBL" id="MFC3933526.1"/>
    </source>
</evidence>
<keyword evidence="3" id="KW-0732">Signal</keyword>
<dbReference type="RefSeq" id="WP_055400246.1">
    <property type="nucleotide sequence ID" value="NZ_JAMXAX010000107.1"/>
</dbReference>
<comment type="similarity">
    <text evidence="1">Belongs to the leucine-binding protein family.</text>
</comment>
<evidence type="ECO:0000256" key="3">
    <source>
        <dbReference type="ARBA" id="ARBA00022729"/>
    </source>
</evidence>
<sequence>MNKHIDRRRISAGLALTTVAVSALLVLTGCSKVPDTIKIGVAQPLSGPLGALGQDLLNGVNLAVAELNKGGYTVDGKRVTLEVVSVDDKADAATGKTVAQQLVDSGVVAVIGHLNSGVSIETAPIYAAKDIAQIAISTNPKFTQLGFPTTFRMVANDTLQARAIGSFAATQLGAARYAALDDGTPYGKGLADGAAEQLKAEKKEVVVRKSFDDKTVAFDELAGELKAAKVEVIVSTLNDFQALALLEALRKVDHTKVSLLGGDTIKTTDMTKAMGMVEGVYATSPVLEAKEFTTGKPFLEKYIEAYKKPPAYGGHYSYDSTYVLSAAIQKAKSADPKSITKAMHSINGYAPVIGTMTWDDKGEQRYGAVGVYELRSGSWELRMRSDRW</sequence>
<reference evidence="7" key="1">
    <citation type="journal article" date="2019" name="Int. J. Syst. Evol. Microbiol.">
        <title>The Global Catalogue of Microorganisms (GCM) 10K type strain sequencing project: providing services to taxonomists for standard genome sequencing and annotation.</title>
        <authorList>
            <consortium name="The Broad Institute Genomics Platform"/>
            <consortium name="The Broad Institute Genome Sequencing Center for Infectious Disease"/>
            <person name="Wu L."/>
            <person name="Ma J."/>
        </authorList>
    </citation>
    <scope>NUCLEOTIDE SEQUENCE [LARGE SCALE GENOMIC DNA]</scope>
    <source>
        <strain evidence="7">CCUG 2113</strain>
    </source>
</reference>
<dbReference type="InterPro" id="IPR028082">
    <property type="entry name" value="Peripla_BP_I"/>
</dbReference>
<dbReference type="PRINTS" id="PR00337">
    <property type="entry name" value="LEUILEVALBP"/>
</dbReference>
<feature type="domain" description="Leucine-binding protein" evidence="5">
    <location>
        <begin position="36"/>
        <end position="375"/>
    </location>
</feature>
<name>A0ABV8D4Z6_9BURK</name>
<keyword evidence="4" id="KW-0029">Amino-acid transport</keyword>
<evidence type="ECO:0000259" key="5">
    <source>
        <dbReference type="Pfam" id="PF13458"/>
    </source>
</evidence>
<proteinExistence type="inferred from homology"/>
<dbReference type="PROSITE" id="PS51257">
    <property type="entry name" value="PROKAR_LIPOPROTEIN"/>
    <property type="match status" value="1"/>
</dbReference>
<accession>A0ABV8D4Z6</accession>
<evidence type="ECO:0000313" key="7">
    <source>
        <dbReference type="Proteomes" id="UP001595693"/>
    </source>
</evidence>
<dbReference type="CDD" id="cd06342">
    <property type="entry name" value="PBP1_ABC_LIVBP-like"/>
    <property type="match status" value="1"/>
</dbReference>
<organism evidence="6 7">
    <name type="scientific">Acidovorax facilis</name>
    <dbReference type="NCBI Taxonomy" id="12917"/>
    <lineage>
        <taxon>Bacteria</taxon>
        <taxon>Pseudomonadati</taxon>
        <taxon>Pseudomonadota</taxon>
        <taxon>Betaproteobacteria</taxon>
        <taxon>Burkholderiales</taxon>
        <taxon>Comamonadaceae</taxon>
        <taxon>Acidovorax</taxon>
    </lineage>
</organism>
<keyword evidence="2" id="KW-0813">Transport</keyword>
<dbReference type="PANTHER" id="PTHR47151:SF2">
    <property type="entry name" value="AMINO ACID BINDING PROTEIN"/>
    <property type="match status" value="1"/>
</dbReference>
<dbReference type="Proteomes" id="UP001595693">
    <property type="component" value="Unassembled WGS sequence"/>
</dbReference>
<keyword evidence="7" id="KW-1185">Reference proteome</keyword>
<dbReference type="PANTHER" id="PTHR47151">
    <property type="entry name" value="LEU/ILE/VAL-BINDING ABC TRANSPORTER SUBUNIT"/>
    <property type="match status" value="1"/>
</dbReference>